<proteinExistence type="predicted"/>
<name>A0ACB8XNQ1_ARCLA</name>
<evidence type="ECO:0000313" key="2">
    <source>
        <dbReference type="Proteomes" id="UP001055879"/>
    </source>
</evidence>
<comment type="caution">
    <text evidence="1">The sequence shown here is derived from an EMBL/GenBank/DDBJ whole genome shotgun (WGS) entry which is preliminary data.</text>
</comment>
<dbReference type="EMBL" id="CM042062">
    <property type="protein sequence ID" value="KAI3669851.1"/>
    <property type="molecule type" value="Genomic_DNA"/>
</dbReference>
<organism evidence="1 2">
    <name type="scientific">Arctium lappa</name>
    <name type="common">Greater burdock</name>
    <name type="synonym">Lappa major</name>
    <dbReference type="NCBI Taxonomy" id="4217"/>
    <lineage>
        <taxon>Eukaryota</taxon>
        <taxon>Viridiplantae</taxon>
        <taxon>Streptophyta</taxon>
        <taxon>Embryophyta</taxon>
        <taxon>Tracheophyta</taxon>
        <taxon>Spermatophyta</taxon>
        <taxon>Magnoliopsida</taxon>
        <taxon>eudicotyledons</taxon>
        <taxon>Gunneridae</taxon>
        <taxon>Pentapetalae</taxon>
        <taxon>asterids</taxon>
        <taxon>campanulids</taxon>
        <taxon>Asterales</taxon>
        <taxon>Asteraceae</taxon>
        <taxon>Carduoideae</taxon>
        <taxon>Cardueae</taxon>
        <taxon>Arctiinae</taxon>
        <taxon>Arctium</taxon>
    </lineage>
</organism>
<reference evidence="1 2" key="2">
    <citation type="journal article" date="2022" name="Mol. Ecol. Resour.">
        <title>The genomes of chicory, endive, great burdock and yacon provide insights into Asteraceae paleo-polyploidization history and plant inulin production.</title>
        <authorList>
            <person name="Fan W."/>
            <person name="Wang S."/>
            <person name="Wang H."/>
            <person name="Wang A."/>
            <person name="Jiang F."/>
            <person name="Liu H."/>
            <person name="Zhao H."/>
            <person name="Xu D."/>
            <person name="Zhang Y."/>
        </authorList>
    </citation>
    <scope>NUCLEOTIDE SEQUENCE [LARGE SCALE GENOMIC DNA]</scope>
    <source>
        <strain evidence="2">cv. Niubang</strain>
    </source>
</reference>
<accession>A0ACB8XNQ1</accession>
<protein>
    <submittedName>
        <fullName evidence="1">Uncharacterized protein</fullName>
    </submittedName>
</protein>
<sequence>MFYHRGVCHDIEALHLKVVALCALFCLSAFGPCTMTGTQNPVGYDEYGSYRNDLNSDSEDVLIGDGRKRITPQSSISKLNLENICKRSDLFCFPSTLSGFFADFRSSEANVSGFSGVNTDETVNLGSMEAMNNLSWSSDSGKFRLLSGSVVSCSLELKEIDNSDQNETPSCKRSSLDWKTSGVNQKEESVRIKSNPMDDFSSLNVHISHSLLDWGQKYLHFPSLAFLTVENRHNHSVLNVFEPYSTDAQFYPCNYSEIKLGPGEVASICFVFLPKSLGFSSAHLILQTSSGGFLIQAQGFAIEPPYVIQSSVGLNYSSSGKWSNIISLFNPSDKVLHLKEVTAWVSFSSGSISYSVKAICSQMDHKGSSEFSVKEWLDVKIGEIGQSVIAIRPQNTWTVGSNSNEPILELEFPNHPQANIFASFCGQLLNGSRDNLDTIILEAELGGKSGFYDLNALLDVLIPCDANGTTSVSLLLQNNGPGLLTVVKIRAVGENSESLQTKYVEGLMLFPHSVTQVAMVTYTPDSHMNLDCKLVVETNKSDAPELVISCSDIARLCSRSNSYVGYGHHDGVLNYDDAETTSSNGHVQPPMEKKATEVRKADESVLGNWISQGTENGMSVLNDDEIIFPLVHVGSHQSKWISVVNPSDQPVVMQLLLNSGEIINECRGSDEILQPSSSYTLVLNGHATPSRYGFSIAANALTEAYVHPHGKAVLGPIVFRPSSRCTWRSSALVRNNLSGVEWVPLRGSGGLLSLLLLDGSDPVRNIKLKHNLPSSIDPSMKAVFAKNTGDLPLEVGRISVSGTKCGSDGFLVDSCDGFSLQPGESRKLVISYRADFCAAIVRRELELVMAGGMLIVPMEVGLSTPLLTICKRSLIWTRFKKFFLAILVSILLISMASSCSFSFTIRGRSLSKYDERSSDVCSKPEPETGKEVTSSSLSSSSLSKCMVVEASKPENLTVKTGKEKARRRKKKRGSGSGAGLMGQFEVLSSQSSNSTPSSPLSPASSSTPKRSSELSPNVRARNPFKNSVVLPPQDKPPAPAKTFGPRSRAPGAERKAVKPEEGSRSEAPFTYNIWDDHLQLRVPVAGSLEVCVMPTIAEEDNFGSLFAISPQELFQSVAETVRFKQDD</sequence>
<dbReference type="Proteomes" id="UP001055879">
    <property type="component" value="Linkage Group LG16"/>
</dbReference>
<gene>
    <name evidence="1" type="ORF">L6452_41295</name>
</gene>
<keyword evidence="2" id="KW-1185">Reference proteome</keyword>
<reference evidence="2" key="1">
    <citation type="journal article" date="2022" name="Mol. Ecol. Resour.">
        <title>The genomes of chicory, endive, great burdock and yacon provide insights into Asteraceae palaeo-polyploidization history and plant inulin production.</title>
        <authorList>
            <person name="Fan W."/>
            <person name="Wang S."/>
            <person name="Wang H."/>
            <person name="Wang A."/>
            <person name="Jiang F."/>
            <person name="Liu H."/>
            <person name="Zhao H."/>
            <person name="Xu D."/>
            <person name="Zhang Y."/>
        </authorList>
    </citation>
    <scope>NUCLEOTIDE SEQUENCE [LARGE SCALE GENOMIC DNA]</scope>
    <source>
        <strain evidence="2">cv. Niubang</strain>
    </source>
</reference>
<evidence type="ECO:0000313" key="1">
    <source>
        <dbReference type="EMBL" id="KAI3669851.1"/>
    </source>
</evidence>